<comment type="similarity">
    <text evidence="1">Belongs to the nuclear hormone receptor family.</text>
</comment>
<evidence type="ECO:0000313" key="12">
    <source>
        <dbReference type="EMBL" id="EYC19734.1"/>
    </source>
</evidence>
<dbReference type="InterPro" id="IPR050274">
    <property type="entry name" value="Nuclear_hormone_rcpt_NR2"/>
</dbReference>
<dbReference type="PROSITE" id="PS51030">
    <property type="entry name" value="NUCLEAR_REC_DBD_2"/>
    <property type="match status" value="1"/>
</dbReference>
<gene>
    <name evidence="12" type="primary">Acey_s0023.g687</name>
    <name evidence="12" type="synonym">Acey-nhr-236</name>
    <name evidence="12" type="ORF">Y032_0023g687</name>
</gene>
<dbReference type="Gene3D" id="1.10.565.10">
    <property type="entry name" value="Retinoid X Receptor"/>
    <property type="match status" value="1"/>
</dbReference>
<evidence type="ECO:0000256" key="3">
    <source>
        <dbReference type="ARBA" id="ARBA00022771"/>
    </source>
</evidence>
<dbReference type="InterPro" id="IPR001628">
    <property type="entry name" value="Znf_hrmn_rcpt"/>
</dbReference>
<dbReference type="InterPro" id="IPR013088">
    <property type="entry name" value="Znf_NHR/GATA"/>
</dbReference>
<evidence type="ECO:0000256" key="2">
    <source>
        <dbReference type="ARBA" id="ARBA00022723"/>
    </source>
</evidence>
<evidence type="ECO:0000256" key="1">
    <source>
        <dbReference type="ARBA" id="ARBA00005993"/>
    </source>
</evidence>
<dbReference type="AlphaFoldDB" id="A0A016UWC6"/>
<proteinExistence type="inferred from homology"/>
<keyword evidence="13" id="KW-1185">Reference proteome</keyword>
<evidence type="ECO:0000256" key="9">
    <source>
        <dbReference type="ARBA" id="ARBA00023242"/>
    </source>
</evidence>
<protein>
    <recommendedName>
        <fullName evidence="11">Nuclear receptor domain-containing protein</fullName>
    </recommendedName>
</protein>
<dbReference type="STRING" id="53326.A0A016UWC6"/>
<feature type="compositionally biased region" description="Basic and acidic residues" evidence="10">
    <location>
        <begin position="85"/>
        <end position="98"/>
    </location>
</feature>
<keyword evidence="6" id="KW-0238">DNA-binding</keyword>
<evidence type="ECO:0000259" key="11">
    <source>
        <dbReference type="PROSITE" id="PS51030"/>
    </source>
</evidence>
<evidence type="ECO:0000256" key="5">
    <source>
        <dbReference type="ARBA" id="ARBA00023015"/>
    </source>
</evidence>
<dbReference type="InterPro" id="IPR035500">
    <property type="entry name" value="NHR-like_dom_sf"/>
</dbReference>
<dbReference type="GO" id="GO:0043565">
    <property type="term" value="F:sequence-specific DNA binding"/>
    <property type="evidence" value="ECO:0007669"/>
    <property type="project" value="InterPro"/>
</dbReference>
<dbReference type="PANTHER" id="PTHR24083">
    <property type="entry name" value="NUCLEAR HORMONE RECEPTOR"/>
    <property type="match status" value="1"/>
</dbReference>
<dbReference type="Proteomes" id="UP000024635">
    <property type="component" value="Unassembled WGS sequence"/>
</dbReference>
<keyword evidence="3" id="KW-0863">Zinc-finger</keyword>
<evidence type="ECO:0000256" key="4">
    <source>
        <dbReference type="ARBA" id="ARBA00022833"/>
    </source>
</evidence>
<dbReference type="Gene3D" id="3.30.50.10">
    <property type="entry name" value="Erythroid Transcription Factor GATA-1, subunit A"/>
    <property type="match status" value="1"/>
</dbReference>
<dbReference type="SUPFAM" id="SSF57716">
    <property type="entry name" value="Glucocorticoid receptor-like (DNA-binding domain)"/>
    <property type="match status" value="1"/>
</dbReference>
<reference evidence="13" key="1">
    <citation type="journal article" date="2015" name="Nat. Genet.">
        <title>The genome and transcriptome of the zoonotic hookworm Ancylostoma ceylanicum identify infection-specific gene families.</title>
        <authorList>
            <person name="Schwarz E.M."/>
            <person name="Hu Y."/>
            <person name="Antoshechkin I."/>
            <person name="Miller M.M."/>
            <person name="Sternberg P.W."/>
            <person name="Aroian R.V."/>
        </authorList>
    </citation>
    <scope>NUCLEOTIDE SEQUENCE</scope>
    <source>
        <strain evidence="13">HY135</strain>
    </source>
</reference>
<sequence>MFGREIRSSSPTVGDDGCLIKRRHYGVQSCDGCRGFFKRSIRRRLLYSCKEDGRCVVDVVRRNQCQACRLDKCLRVNMNRHAVQHERPLGEKERRRSEASAPGERNFVKSTTRLTCDSAQASSQRQERAKNDFSVSRLVAPSSESSLVSLIRWWSSSPPISSLGIEDRRVLLCNSWHLIFFLSRISQLVPLQEASRTTQGYEKMAFVGKFVESLRLSPLELWSISNILLFRPECTGLKSRNQIREIQAQAAALLTGCLNARAALQGAVQSSVLLLILPCLAQITVEDVRAHFFAEKSLADVESMCESAVL</sequence>
<dbReference type="SUPFAM" id="SSF48508">
    <property type="entry name" value="Nuclear receptor ligand-binding domain"/>
    <property type="match status" value="1"/>
</dbReference>
<evidence type="ECO:0000256" key="8">
    <source>
        <dbReference type="ARBA" id="ARBA00023170"/>
    </source>
</evidence>
<dbReference type="GO" id="GO:0008270">
    <property type="term" value="F:zinc ion binding"/>
    <property type="evidence" value="ECO:0007669"/>
    <property type="project" value="UniProtKB-KW"/>
</dbReference>
<evidence type="ECO:0000313" key="13">
    <source>
        <dbReference type="Proteomes" id="UP000024635"/>
    </source>
</evidence>
<organism evidence="12 13">
    <name type="scientific">Ancylostoma ceylanicum</name>
    <dbReference type="NCBI Taxonomy" id="53326"/>
    <lineage>
        <taxon>Eukaryota</taxon>
        <taxon>Metazoa</taxon>
        <taxon>Ecdysozoa</taxon>
        <taxon>Nematoda</taxon>
        <taxon>Chromadorea</taxon>
        <taxon>Rhabditida</taxon>
        <taxon>Rhabditina</taxon>
        <taxon>Rhabditomorpha</taxon>
        <taxon>Strongyloidea</taxon>
        <taxon>Ancylostomatidae</taxon>
        <taxon>Ancylostomatinae</taxon>
        <taxon>Ancylostoma</taxon>
    </lineage>
</organism>
<evidence type="ECO:0000256" key="6">
    <source>
        <dbReference type="ARBA" id="ARBA00023125"/>
    </source>
</evidence>
<dbReference type="OrthoDB" id="5771769at2759"/>
<keyword evidence="8" id="KW-0675">Receptor</keyword>
<dbReference type="EMBL" id="JARK01001359">
    <property type="protein sequence ID" value="EYC19734.1"/>
    <property type="molecule type" value="Genomic_DNA"/>
</dbReference>
<dbReference type="CDD" id="cd07164">
    <property type="entry name" value="NR_DBD_PNR_like_1"/>
    <property type="match status" value="1"/>
</dbReference>
<keyword evidence="9" id="KW-0539">Nucleus</keyword>
<keyword evidence="4" id="KW-0862">Zinc</keyword>
<keyword evidence="7" id="KW-0804">Transcription</keyword>
<keyword evidence="2" id="KW-0479">Metal-binding</keyword>
<feature type="domain" description="Nuclear receptor" evidence="11">
    <location>
        <begin position="1"/>
        <end position="85"/>
    </location>
</feature>
<dbReference type="GO" id="GO:0003700">
    <property type="term" value="F:DNA-binding transcription factor activity"/>
    <property type="evidence" value="ECO:0007669"/>
    <property type="project" value="InterPro"/>
</dbReference>
<evidence type="ECO:0000256" key="10">
    <source>
        <dbReference type="SAM" id="MobiDB-lite"/>
    </source>
</evidence>
<name>A0A016UWC6_9BILA</name>
<feature type="region of interest" description="Disordered" evidence="10">
    <location>
        <begin position="85"/>
        <end position="104"/>
    </location>
</feature>
<dbReference type="SMART" id="SM00399">
    <property type="entry name" value="ZnF_C4"/>
    <property type="match status" value="1"/>
</dbReference>
<dbReference type="PRINTS" id="PR00047">
    <property type="entry name" value="STROIDFINGER"/>
</dbReference>
<accession>A0A016UWC6</accession>
<evidence type="ECO:0000256" key="7">
    <source>
        <dbReference type="ARBA" id="ARBA00023163"/>
    </source>
</evidence>
<keyword evidence="5" id="KW-0805">Transcription regulation</keyword>
<dbReference type="Pfam" id="PF00105">
    <property type="entry name" value="zf-C4"/>
    <property type="match status" value="1"/>
</dbReference>
<comment type="caution">
    <text evidence="12">The sequence shown here is derived from an EMBL/GenBank/DDBJ whole genome shotgun (WGS) entry which is preliminary data.</text>
</comment>